<gene>
    <name evidence="11" type="ORF">ACFPFX_27410</name>
</gene>
<dbReference type="Gene3D" id="1.20.1250.20">
    <property type="entry name" value="MFS general substrate transporter like domains"/>
    <property type="match status" value="1"/>
</dbReference>
<feature type="transmembrane region" description="Helical" evidence="9">
    <location>
        <begin position="248"/>
        <end position="268"/>
    </location>
</feature>
<dbReference type="PROSITE" id="PS50850">
    <property type="entry name" value="MFS"/>
    <property type="match status" value="1"/>
</dbReference>
<keyword evidence="6 9" id="KW-1133">Transmembrane helix</keyword>
<evidence type="ECO:0000256" key="5">
    <source>
        <dbReference type="ARBA" id="ARBA00022692"/>
    </source>
</evidence>
<dbReference type="Proteomes" id="UP001595834">
    <property type="component" value="Unassembled WGS sequence"/>
</dbReference>
<evidence type="ECO:0000256" key="2">
    <source>
        <dbReference type="ARBA" id="ARBA00005982"/>
    </source>
</evidence>
<reference evidence="12" key="1">
    <citation type="journal article" date="2019" name="Int. J. Syst. Evol. Microbiol.">
        <title>The Global Catalogue of Microorganisms (GCM) 10K type strain sequencing project: providing services to taxonomists for standard genome sequencing and annotation.</title>
        <authorList>
            <consortium name="The Broad Institute Genomics Platform"/>
            <consortium name="The Broad Institute Genome Sequencing Center for Infectious Disease"/>
            <person name="Wu L."/>
            <person name="Ma J."/>
        </authorList>
    </citation>
    <scope>NUCLEOTIDE SEQUENCE [LARGE SCALE GENOMIC DNA]</scope>
    <source>
        <strain evidence="12">CCM 7224</strain>
    </source>
</reference>
<dbReference type="RefSeq" id="WP_344373668.1">
    <property type="nucleotide sequence ID" value="NZ_BAAASQ010000008.1"/>
</dbReference>
<sequence>MRAVLALFLVDRVHGLGMSSGTATALVGAYLSACYFTALPGGWVADRLLGARRAALLGGVVILLGHVSLALDLGAATVYTGLVLVALGTGLQKPNMTALVGKLFADRDDRERDAAYSKFYASINIGGLVATLLVGWLGVTFGWSIAFGAAAVGMGLSLIVFVLSGGLRSVDDRPARPLTREEAVRVRTWTLLGTGAAVVLVLAASLTGVLTLPRCLTAFTVLAVLVPVGYFVKLLRRTDLGDRGRSGIKAYAWLFAAAVVFWCIYDLAASNVQLFANEHVDMMGLPVTWQAAMNPVLIILLAGALAVVWQRVSVSAPAKFATGLLLCGVSFLLLSVAAARAVGDVRISLLWLVGLYFLQTLGELFLSPTGLSLSHRLAPAGMGSQLAGLFFLSASAGDAIGGQVASRLDGVALYLTLGSLAVLVGLGTAVATPRIRALIES</sequence>
<dbReference type="Pfam" id="PF00854">
    <property type="entry name" value="PTR2"/>
    <property type="match status" value="1"/>
</dbReference>
<dbReference type="EMBL" id="JBHSIZ010000036">
    <property type="protein sequence ID" value="MFC4960028.1"/>
    <property type="molecule type" value="Genomic_DNA"/>
</dbReference>
<feature type="transmembrane region" description="Helical" evidence="9">
    <location>
        <begin position="348"/>
        <end position="366"/>
    </location>
</feature>
<feature type="transmembrane region" description="Helical" evidence="9">
    <location>
        <begin position="77"/>
        <end position="98"/>
    </location>
</feature>
<dbReference type="InterPro" id="IPR050171">
    <property type="entry name" value="MFS_Transporters"/>
</dbReference>
<evidence type="ECO:0000259" key="10">
    <source>
        <dbReference type="PROSITE" id="PS50850"/>
    </source>
</evidence>
<feature type="domain" description="Major facilitator superfamily (MFS) profile" evidence="10">
    <location>
        <begin position="1"/>
        <end position="436"/>
    </location>
</feature>
<keyword evidence="5 8" id="KW-0812">Transmembrane</keyword>
<comment type="subcellular location">
    <subcellularLocation>
        <location evidence="1">Cell membrane</location>
        <topology evidence="1">Multi-pass membrane protein</topology>
    </subcellularLocation>
    <subcellularLocation>
        <location evidence="8">Membrane</location>
        <topology evidence="8">Multi-pass membrane protein</topology>
    </subcellularLocation>
</comment>
<evidence type="ECO:0000256" key="6">
    <source>
        <dbReference type="ARBA" id="ARBA00022989"/>
    </source>
</evidence>
<accession>A0ABV9UUB0</accession>
<dbReference type="CDD" id="cd17346">
    <property type="entry name" value="MFS_DtpA_like"/>
    <property type="match status" value="1"/>
</dbReference>
<dbReference type="NCBIfam" id="TIGR00924">
    <property type="entry name" value="yjdL_sub1_fam"/>
    <property type="match status" value="1"/>
</dbReference>
<keyword evidence="3 8" id="KW-0813">Transport</keyword>
<keyword evidence="7 9" id="KW-0472">Membrane</keyword>
<organism evidence="11 12">
    <name type="scientific">Streptomyces mauvecolor</name>
    <dbReference type="NCBI Taxonomy" id="58345"/>
    <lineage>
        <taxon>Bacteria</taxon>
        <taxon>Bacillati</taxon>
        <taxon>Actinomycetota</taxon>
        <taxon>Actinomycetes</taxon>
        <taxon>Kitasatosporales</taxon>
        <taxon>Streptomycetaceae</taxon>
        <taxon>Streptomyces</taxon>
    </lineage>
</organism>
<feature type="transmembrane region" description="Helical" evidence="9">
    <location>
        <begin position="145"/>
        <end position="167"/>
    </location>
</feature>
<feature type="transmembrane region" description="Helical" evidence="9">
    <location>
        <begin position="288"/>
        <end position="308"/>
    </location>
</feature>
<protein>
    <submittedName>
        <fullName evidence="11">Peptide MFS transporter</fullName>
    </submittedName>
</protein>
<feature type="transmembrane region" description="Helical" evidence="9">
    <location>
        <begin position="188"/>
        <end position="210"/>
    </location>
</feature>
<dbReference type="PROSITE" id="PS01023">
    <property type="entry name" value="PTR2_2"/>
    <property type="match status" value="1"/>
</dbReference>
<evidence type="ECO:0000313" key="12">
    <source>
        <dbReference type="Proteomes" id="UP001595834"/>
    </source>
</evidence>
<dbReference type="SUPFAM" id="SSF103473">
    <property type="entry name" value="MFS general substrate transporter"/>
    <property type="match status" value="1"/>
</dbReference>
<dbReference type="PANTHER" id="PTHR23517:SF15">
    <property type="entry name" value="PROTON-DEPENDENT OLIGOPEPTIDE FAMILY TRANSPORT PROTEIN"/>
    <property type="match status" value="1"/>
</dbReference>
<keyword evidence="12" id="KW-1185">Reference proteome</keyword>
<feature type="transmembrane region" description="Helical" evidence="9">
    <location>
        <begin position="320"/>
        <end position="342"/>
    </location>
</feature>
<feature type="transmembrane region" description="Helical" evidence="9">
    <location>
        <begin position="25"/>
        <end position="45"/>
    </location>
</feature>
<dbReference type="InterPro" id="IPR020846">
    <property type="entry name" value="MFS_dom"/>
</dbReference>
<proteinExistence type="inferred from homology"/>
<feature type="transmembrane region" description="Helical" evidence="9">
    <location>
        <begin position="54"/>
        <end position="71"/>
    </location>
</feature>
<evidence type="ECO:0000256" key="4">
    <source>
        <dbReference type="ARBA" id="ARBA00022475"/>
    </source>
</evidence>
<comment type="caution">
    <text evidence="11">The sequence shown here is derived from an EMBL/GenBank/DDBJ whole genome shotgun (WGS) entry which is preliminary data.</text>
</comment>
<dbReference type="InterPro" id="IPR000109">
    <property type="entry name" value="POT_fam"/>
</dbReference>
<name>A0ABV9UUB0_9ACTN</name>
<evidence type="ECO:0000256" key="3">
    <source>
        <dbReference type="ARBA" id="ARBA00022448"/>
    </source>
</evidence>
<dbReference type="InterPro" id="IPR036259">
    <property type="entry name" value="MFS_trans_sf"/>
</dbReference>
<keyword evidence="4" id="KW-1003">Cell membrane</keyword>
<evidence type="ECO:0000256" key="7">
    <source>
        <dbReference type="ARBA" id="ARBA00023136"/>
    </source>
</evidence>
<comment type="similarity">
    <text evidence="2 8">Belongs to the major facilitator superfamily. Proton-dependent oligopeptide transporter (POT/PTR) (TC 2.A.17) family.</text>
</comment>
<evidence type="ECO:0000256" key="9">
    <source>
        <dbReference type="SAM" id="Phobius"/>
    </source>
</evidence>
<feature type="transmembrane region" description="Helical" evidence="9">
    <location>
        <begin position="119"/>
        <end position="139"/>
    </location>
</feature>
<feature type="transmembrane region" description="Helical" evidence="9">
    <location>
        <begin position="411"/>
        <end position="431"/>
    </location>
</feature>
<dbReference type="InterPro" id="IPR018456">
    <property type="entry name" value="PTR2_symporter_CS"/>
</dbReference>
<dbReference type="InterPro" id="IPR005279">
    <property type="entry name" value="Dipep/tripep_permease"/>
</dbReference>
<evidence type="ECO:0000256" key="8">
    <source>
        <dbReference type="RuleBase" id="RU003755"/>
    </source>
</evidence>
<evidence type="ECO:0000256" key="1">
    <source>
        <dbReference type="ARBA" id="ARBA00004651"/>
    </source>
</evidence>
<evidence type="ECO:0000313" key="11">
    <source>
        <dbReference type="EMBL" id="MFC4960028.1"/>
    </source>
</evidence>
<dbReference type="PANTHER" id="PTHR23517">
    <property type="entry name" value="RESISTANCE PROTEIN MDTM, PUTATIVE-RELATED-RELATED"/>
    <property type="match status" value="1"/>
</dbReference>
<feature type="transmembrane region" description="Helical" evidence="9">
    <location>
        <begin position="216"/>
        <end position="236"/>
    </location>
</feature>